<keyword evidence="9" id="KW-0137">Centromere</keyword>
<name>A0A0C2ZRH6_9AGAM</name>
<accession>A0A0C2ZRH6</accession>
<dbReference type="PANTHER" id="PTHR14527">
    <property type="entry name" value="PROTEIN MIS12 HOMOLOG"/>
    <property type="match status" value="1"/>
</dbReference>
<keyword evidence="4" id="KW-0132">Cell division</keyword>
<sequence>MSLARGPTVPPVLLPEILEFSPQLLLDDIINFANEAITNAVDGLEEFLFRWAADREQRVHEDWDSTQEVEQGLVAFQTLLEYHTDIAFDFFETWSLRNIFAIPADLPVVVPHQEGLVLDHPPELETDLMAEIQDLRKKIDAQRRLKRVFSRATRISAARARKREKILSQLSFLQDPRVRDLGQFADKVESMFKLVSSLPPLTPEATAALTQIPLADPGKRPWEISKVGYSDWAVKQLLAKVKLQSPDMADSAIGALVSLTATVGKCEDLKSVANLNTAESSHGSQEDGAREEGMSS</sequence>
<evidence type="ECO:0000313" key="12">
    <source>
        <dbReference type="Proteomes" id="UP000053989"/>
    </source>
</evidence>
<evidence type="ECO:0000256" key="7">
    <source>
        <dbReference type="ARBA" id="ARBA00023054"/>
    </source>
</evidence>
<dbReference type="PANTHER" id="PTHR14527:SF2">
    <property type="entry name" value="PROTEIN MIS12 HOMOLOG"/>
    <property type="match status" value="1"/>
</dbReference>
<dbReference type="STRING" id="1036808.A0A0C2ZRH6"/>
<comment type="subcellular location">
    <subcellularLocation>
        <location evidence="1">Chromosome</location>
        <location evidence="1">Centromere</location>
        <location evidence="1">Kinetochore</location>
    </subcellularLocation>
</comment>
<evidence type="ECO:0000313" key="11">
    <source>
        <dbReference type="EMBL" id="KIM55172.1"/>
    </source>
</evidence>
<evidence type="ECO:0000256" key="9">
    <source>
        <dbReference type="ARBA" id="ARBA00023328"/>
    </source>
</evidence>
<keyword evidence="3" id="KW-0158">Chromosome</keyword>
<dbReference type="Proteomes" id="UP000053989">
    <property type="component" value="Unassembled WGS sequence"/>
</dbReference>
<dbReference type="GO" id="GO:0051382">
    <property type="term" value="P:kinetochore assembly"/>
    <property type="evidence" value="ECO:0007669"/>
    <property type="project" value="TreeGrafter"/>
</dbReference>
<evidence type="ECO:0000256" key="6">
    <source>
        <dbReference type="ARBA" id="ARBA00022838"/>
    </source>
</evidence>
<protein>
    <recommendedName>
        <fullName evidence="13">Mis12-domain-containing protein</fullName>
    </recommendedName>
</protein>
<keyword evidence="7" id="KW-0175">Coiled coil</keyword>
<reference evidence="12" key="2">
    <citation type="submission" date="2015-01" db="EMBL/GenBank/DDBJ databases">
        <title>Evolutionary Origins and Diversification of the Mycorrhizal Mutualists.</title>
        <authorList>
            <consortium name="DOE Joint Genome Institute"/>
            <consortium name="Mycorrhizal Genomics Consortium"/>
            <person name="Kohler A."/>
            <person name="Kuo A."/>
            <person name="Nagy L.G."/>
            <person name="Floudas D."/>
            <person name="Copeland A."/>
            <person name="Barry K.W."/>
            <person name="Cichocki N."/>
            <person name="Veneault-Fourrey C."/>
            <person name="LaButti K."/>
            <person name="Lindquist E.A."/>
            <person name="Lipzen A."/>
            <person name="Lundell T."/>
            <person name="Morin E."/>
            <person name="Murat C."/>
            <person name="Riley R."/>
            <person name="Ohm R."/>
            <person name="Sun H."/>
            <person name="Tunlid A."/>
            <person name="Henrissat B."/>
            <person name="Grigoriev I.V."/>
            <person name="Hibbett D.S."/>
            <person name="Martin F."/>
        </authorList>
    </citation>
    <scope>NUCLEOTIDE SEQUENCE [LARGE SCALE GENOMIC DNA]</scope>
    <source>
        <strain evidence="12">Foug A</strain>
    </source>
</reference>
<evidence type="ECO:0000256" key="4">
    <source>
        <dbReference type="ARBA" id="ARBA00022618"/>
    </source>
</evidence>
<evidence type="ECO:0000256" key="8">
    <source>
        <dbReference type="ARBA" id="ARBA00023306"/>
    </source>
</evidence>
<dbReference type="GO" id="GO:0000070">
    <property type="term" value="P:mitotic sister chromatid segregation"/>
    <property type="evidence" value="ECO:0007669"/>
    <property type="project" value="TreeGrafter"/>
</dbReference>
<keyword evidence="8" id="KW-0131">Cell cycle</keyword>
<evidence type="ECO:0000256" key="5">
    <source>
        <dbReference type="ARBA" id="ARBA00022776"/>
    </source>
</evidence>
<keyword evidence="5" id="KW-0498">Mitosis</keyword>
<dbReference type="HOGENOM" id="CLU_082311_0_0_1"/>
<dbReference type="GO" id="GO:0005634">
    <property type="term" value="C:nucleus"/>
    <property type="evidence" value="ECO:0007669"/>
    <property type="project" value="InterPro"/>
</dbReference>
<organism evidence="11 12">
    <name type="scientific">Scleroderma citrinum Foug A</name>
    <dbReference type="NCBI Taxonomy" id="1036808"/>
    <lineage>
        <taxon>Eukaryota</taxon>
        <taxon>Fungi</taxon>
        <taxon>Dikarya</taxon>
        <taxon>Basidiomycota</taxon>
        <taxon>Agaricomycotina</taxon>
        <taxon>Agaricomycetes</taxon>
        <taxon>Agaricomycetidae</taxon>
        <taxon>Boletales</taxon>
        <taxon>Sclerodermatineae</taxon>
        <taxon>Sclerodermataceae</taxon>
        <taxon>Scleroderma</taxon>
    </lineage>
</organism>
<feature type="compositionally biased region" description="Basic and acidic residues" evidence="10">
    <location>
        <begin position="284"/>
        <end position="296"/>
    </location>
</feature>
<dbReference type="InParanoid" id="A0A0C2ZRH6"/>
<evidence type="ECO:0008006" key="13">
    <source>
        <dbReference type="Google" id="ProtNLM"/>
    </source>
</evidence>
<evidence type="ECO:0000256" key="1">
    <source>
        <dbReference type="ARBA" id="ARBA00004629"/>
    </source>
</evidence>
<proteinExistence type="inferred from homology"/>
<reference evidence="11 12" key="1">
    <citation type="submission" date="2014-04" db="EMBL/GenBank/DDBJ databases">
        <authorList>
            <consortium name="DOE Joint Genome Institute"/>
            <person name="Kuo A."/>
            <person name="Kohler A."/>
            <person name="Nagy L.G."/>
            <person name="Floudas D."/>
            <person name="Copeland A."/>
            <person name="Barry K.W."/>
            <person name="Cichocki N."/>
            <person name="Veneault-Fourrey C."/>
            <person name="LaButti K."/>
            <person name="Lindquist E.A."/>
            <person name="Lipzen A."/>
            <person name="Lundell T."/>
            <person name="Morin E."/>
            <person name="Murat C."/>
            <person name="Sun H."/>
            <person name="Tunlid A."/>
            <person name="Henrissat B."/>
            <person name="Grigoriev I.V."/>
            <person name="Hibbett D.S."/>
            <person name="Martin F."/>
            <person name="Nordberg H.P."/>
            <person name="Cantor M.N."/>
            <person name="Hua S.X."/>
        </authorList>
    </citation>
    <scope>NUCLEOTIDE SEQUENCE [LARGE SCALE GENOMIC DNA]</scope>
    <source>
        <strain evidence="11 12">Foug A</strain>
    </source>
</reference>
<dbReference type="AlphaFoldDB" id="A0A0C2ZRH6"/>
<evidence type="ECO:0000256" key="2">
    <source>
        <dbReference type="ARBA" id="ARBA00008643"/>
    </source>
</evidence>
<comment type="similarity">
    <text evidence="2">Belongs to the mis12 family.</text>
</comment>
<gene>
    <name evidence="11" type="ORF">SCLCIDRAFT_1221317</name>
</gene>
<keyword evidence="12" id="KW-1185">Reference proteome</keyword>
<feature type="region of interest" description="Disordered" evidence="10">
    <location>
        <begin position="275"/>
        <end position="296"/>
    </location>
</feature>
<evidence type="ECO:0000256" key="10">
    <source>
        <dbReference type="SAM" id="MobiDB-lite"/>
    </source>
</evidence>
<keyword evidence="6" id="KW-0995">Kinetochore</keyword>
<dbReference type="EMBL" id="KN822139">
    <property type="protein sequence ID" value="KIM55172.1"/>
    <property type="molecule type" value="Genomic_DNA"/>
</dbReference>
<dbReference type="GO" id="GO:0000444">
    <property type="term" value="C:MIS12/MIND type complex"/>
    <property type="evidence" value="ECO:0007669"/>
    <property type="project" value="TreeGrafter"/>
</dbReference>
<evidence type="ECO:0000256" key="3">
    <source>
        <dbReference type="ARBA" id="ARBA00022454"/>
    </source>
</evidence>
<dbReference type="Pfam" id="PF05859">
    <property type="entry name" value="Mis12"/>
    <property type="match status" value="1"/>
</dbReference>
<dbReference type="OrthoDB" id="1884855at2759"/>
<dbReference type="InterPro" id="IPR008685">
    <property type="entry name" value="Centromere_Mis12"/>
</dbReference>
<dbReference type="GO" id="GO:0051301">
    <property type="term" value="P:cell division"/>
    <property type="evidence" value="ECO:0007669"/>
    <property type="project" value="UniProtKB-KW"/>
</dbReference>